<keyword evidence="1" id="KW-1133">Transmembrane helix</keyword>
<dbReference type="EMBL" id="JAROCY010000001">
    <property type="protein sequence ID" value="MDF8331611.1"/>
    <property type="molecule type" value="Genomic_DNA"/>
</dbReference>
<keyword evidence="1" id="KW-0812">Transmembrane</keyword>
<dbReference type="Proteomes" id="UP001222770">
    <property type="component" value="Unassembled WGS sequence"/>
</dbReference>
<gene>
    <name evidence="2" type="ORF">POM99_00205</name>
</gene>
<organism evidence="2 3">
    <name type="scientific">Novosphingobium cyanobacteriorum</name>
    <dbReference type="NCBI Taxonomy" id="3024215"/>
    <lineage>
        <taxon>Bacteria</taxon>
        <taxon>Pseudomonadati</taxon>
        <taxon>Pseudomonadota</taxon>
        <taxon>Alphaproteobacteria</taxon>
        <taxon>Sphingomonadales</taxon>
        <taxon>Sphingomonadaceae</taxon>
        <taxon>Novosphingobium</taxon>
    </lineage>
</organism>
<dbReference type="RefSeq" id="WP_277274717.1">
    <property type="nucleotide sequence ID" value="NZ_JAROCY010000001.1"/>
</dbReference>
<protein>
    <submittedName>
        <fullName evidence="2">Uncharacterized protein</fullName>
    </submittedName>
</protein>
<feature type="transmembrane region" description="Helical" evidence="1">
    <location>
        <begin position="37"/>
        <end position="59"/>
    </location>
</feature>
<name>A0ABT6CCE7_9SPHN</name>
<accession>A0ABT6CCE7</accession>
<keyword evidence="3" id="KW-1185">Reference proteome</keyword>
<keyword evidence="1" id="KW-0472">Membrane</keyword>
<sequence length="64" mass="7027">MKQDQTRQLSILACASGLVLAAIFFGALYLHADTPDWLPMMIAAIGGFELFLFGQGVWLKRAGR</sequence>
<proteinExistence type="predicted"/>
<feature type="transmembrane region" description="Helical" evidence="1">
    <location>
        <begin position="12"/>
        <end position="31"/>
    </location>
</feature>
<evidence type="ECO:0000313" key="3">
    <source>
        <dbReference type="Proteomes" id="UP001222770"/>
    </source>
</evidence>
<evidence type="ECO:0000256" key="1">
    <source>
        <dbReference type="SAM" id="Phobius"/>
    </source>
</evidence>
<evidence type="ECO:0000313" key="2">
    <source>
        <dbReference type="EMBL" id="MDF8331611.1"/>
    </source>
</evidence>
<reference evidence="2 3" key="1">
    <citation type="submission" date="2023-03" db="EMBL/GenBank/DDBJ databases">
        <title>Novosphingobium cyanobacteriorum sp. nov., isolated from a eutrophic reservoir during the Microcystis bloom period.</title>
        <authorList>
            <person name="Kang M."/>
            <person name="Le V."/>
            <person name="Ko S.-R."/>
            <person name="Lee S.-A."/>
            <person name="Ahn C.-Y."/>
        </authorList>
    </citation>
    <scope>NUCLEOTIDE SEQUENCE [LARGE SCALE GENOMIC DNA]</scope>
    <source>
        <strain evidence="2 3">HBC54</strain>
    </source>
</reference>
<comment type="caution">
    <text evidence="2">The sequence shown here is derived from an EMBL/GenBank/DDBJ whole genome shotgun (WGS) entry which is preliminary data.</text>
</comment>